<gene>
    <name evidence="2" type="ORF">EJ05DRAFT_65214</name>
</gene>
<proteinExistence type="predicted"/>
<organism evidence="2 3">
    <name type="scientific">Pseudovirgaria hyperparasitica</name>
    <dbReference type="NCBI Taxonomy" id="470096"/>
    <lineage>
        <taxon>Eukaryota</taxon>
        <taxon>Fungi</taxon>
        <taxon>Dikarya</taxon>
        <taxon>Ascomycota</taxon>
        <taxon>Pezizomycotina</taxon>
        <taxon>Dothideomycetes</taxon>
        <taxon>Dothideomycetes incertae sedis</taxon>
        <taxon>Acrospermales</taxon>
        <taxon>Acrospermaceae</taxon>
        <taxon>Pseudovirgaria</taxon>
    </lineage>
</organism>
<reference evidence="2" key="1">
    <citation type="journal article" date="2020" name="Stud. Mycol.">
        <title>101 Dothideomycetes genomes: a test case for predicting lifestyles and emergence of pathogens.</title>
        <authorList>
            <person name="Haridas S."/>
            <person name="Albert R."/>
            <person name="Binder M."/>
            <person name="Bloem J."/>
            <person name="Labutti K."/>
            <person name="Salamov A."/>
            <person name="Andreopoulos B."/>
            <person name="Baker S."/>
            <person name="Barry K."/>
            <person name="Bills G."/>
            <person name="Bluhm B."/>
            <person name="Cannon C."/>
            <person name="Castanera R."/>
            <person name="Culley D."/>
            <person name="Daum C."/>
            <person name="Ezra D."/>
            <person name="Gonzalez J."/>
            <person name="Henrissat B."/>
            <person name="Kuo A."/>
            <person name="Liang C."/>
            <person name="Lipzen A."/>
            <person name="Lutzoni F."/>
            <person name="Magnuson J."/>
            <person name="Mondo S."/>
            <person name="Nolan M."/>
            <person name="Ohm R."/>
            <person name="Pangilinan J."/>
            <person name="Park H.-J."/>
            <person name="Ramirez L."/>
            <person name="Alfaro M."/>
            <person name="Sun H."/>
            <person name="Tritt A."/>
            <person name="Yoshinaga Y."/>
            <person name="Zwiers L.-H."/>
            <person name="Turgeon B."/>
            <person name="Goodwin S."/>
            <person name="Spatafora J."/>
            <person name="Crous P."/>
            <person name="Grigoriev I."/>
        </authorList>
    </citation>
    <scope>NUCLEOTIDE SEQUENCE</scope>
    <source>
        <strain evidence="2">CBS 121739</strain>
    </source>
</reference>
<dbReference type="AlphaFoldDB" id="A0A6A6W5W9"/>
<protein>
    <submittedName>
        <fullName evidence="2">Uncharacterized protein</fullName>
    </submittedName>
</protein>
<name>A0A6A6W5W9_9PEZI</name>
<accession>A0A6A6W5W9</accession>
<evidence type="ECO:0000256" key="1">
    <source>
        <dbReference type="SAM" id="MobiDB-lite"/>
    </source>
</evidence>
<dbReference type="EMBL" id="ML996575">
    <property type="protein sequence ID" value="KAF2756451.1"/>
    <property type="molecule type" value="Genomic_DNA"/>
</dbReference>
<feature type="compositionally biased region" description="Acidic residues" evidence="1">
    <location>
        <begin position="131"/>
        <end position="140"/>
    </location>
</feature>
<sequence length="193" mass="20637">MSSPPQSPTTSHRRNPSNISTSAQNARRRSYQHSRQSSSYQDFSPIGSPTQPQFDGEHDVPAAGSGNGLGSLADELGEWDSDEDAVEDETQIASEANDSSILGADRTKGDIQGLKPGNAHRRNESLYDGSDYGDEDDLEADQNMSKGLERQIAEVESLARRGLEENGSANDGVVSRVTASLRDLGSQAGVESI</sequence>
<dbReference type="GeneID" id="54490903"/>
<dbReference type="OrthoDB" id="5427526at2759"/>
<dbReference type="RefSeq" id="XP_033598902.1">
    <property type="nucleotide sequence ID" value="XM_033749849.1"/>
</dbReference>
<evidence type="ECO:0000313" key="3">
    <source>
        <dbReference type="Proteomes" id="UP000799437"/>
    </source>
</evidence>
<feature type="compositionally biased region" description="Polar residues" evidence="1">
    <location>
        <begin position="1"/>
        <end position="25"/>
    </location>
</feature>
<feature type="compositionally biased region" description="Polar residues" evidence="1">
    <location>
        <begin position="91"/>
        <end position="100"/>
    </location>
</feature>
<feature type="region of interest" description="Disordered" evidence="1">
    <location>
        <begin position="1"/>
        <end position="150"/>
    </location>
</feature>
<keyword evidence="3" id="KW-1185">Reference proteome</keyword>
<evidence type="ECO:0000313" key="2">
    <source>
        <dbReference type="EMBL" id="KAF2756451.1"/>
    </source>
</evidence>
<dbReference type="Proteomes" id="UP000799437">
    <property type="component" value="Unassembled WGS sequence"/>
</dbReference>
<feature type="compositionally biased region" description="Acidic residues" evidence="1">
    <location>
        <begin position="75"/>
        <end position="90"/>
    </location>
</feature>